<accession>A4QMJ5</accession>
<name>A4QMJ5_PINKO</name>
<proteinExistence type="predicted"/>
<sequence length="53" mass="5758">MRAPPEAHTIMTGRDSAVARSIRRVIFSPTTEPILPPMNLKSITPSAIGIPFN</sequence>
<keyword evidence="1" id="KW-0934">Plastid</keyword>
<protein>
    <submittedName>
        <fullName evidence="1">ORF53e</fullName>
    </submittedName>
</protein>
<dbReference type="EMBL" id="AY228468">
    <property type="protein sequence ID" value="ABP35368.1"/>
    <property type="molecule type" value="Genomic_DNA"/>
</dbReference>
<dbReference type="AlphaFoldDB" id="A4QMJ5"/>
<evidence type="ECO:0000313" key="1">
    <source>
        <dbReference type="EMBL" id="ABP35368.1"/>
    </source>
</evidence>
<organism evidence="1">
    <name type="scientific">Pinus koraiensis</name>
    <name type="common">Korean pine</name>
    <dbReference type="NCBI Taxonomy" id="88728"/>
    <lineage>
        <taxon>Eukaryota</taxon>
        <taxon>Viridiplantae</taxon>
        <taxon>Streptophyta</taxon>
        <taxon>Embryophyta</taxon>
        <taxon>Tracheophyta</taxon>
        <taxon>Spermatophyta</taxon>
        <taxon>Pinopsida</taxon>
        <taxon>Pinidae</taxon>
        <taxon>Conifers I</taxon>
        <taxon>Pinales</taxon>
        <taxon>Pinaceae</taxon>
        <taxon>Pinus</taxon>
        <taxon>Pinus subgen. Strobus</taxon>
    </lineage>
</organism>
<geneLocation type="chloroplast" evidence="1"/>
<keyword evidence="1" id="KW-0150">Chloroplast</keyword>
<reference evidence="1" key="1">
    <citation type="submission" date="2007-04" db="EMBL/GenBank/DDBJ databases">
        <authorList>
            <person name="Noh E.W."/>
            <person name="Lee J.S."/>
            <person name="Choi Y.I."/>
            <person name="Han M.S."/>
            <person name="Yi Y.S."/>
            <person name="Han S.U."/>
        </authorList>
    </citation>
    <scope>NUCLEOTIDE SEQUENCE</scope>
</reference>